<feature type="signal peptide" evidence="1">
    <location>
        <begin position="1"/>
        <end position="20"/>
    </location>
</feature>
<proteinExistence type="predicted"/>
<dbReference type="AlphaFoldDB" id="A0A6V8LJ32"/>
<keyword evidence="1" id="KW-0732">Signal</keyword>
<feature type="chain" id="PRO_5028824510" description="Lipoprotein" evidence="1">
    <location>
        <begin position="21"/>
        <end position="185"/>
    </location>
</feature>
<gene>
    <name evidence="2" type="ORF">NNJEOMEG_00560</name>
</gene>
<evidence type="ECO:0000256" key="1">
    <source>
        <dbReference type="SAM" id="SignalP"/>
    </source>
</evidence>
<keyword evidence="3" id="KW-1185">Reference proteome</keyword>
<dbReference type="PROSITE" id="PS51257">
    <property type="entry name" value="PROKAR_LIPOPROTEIN"/>
    <property type="match status" value="1"/>
</dbReference>
<evidence type="ECO:0008006" key="4">
    <source>
        <dbReference type="Google" id="ProtNLM"/>
    </source>
</evidence>
<sequence length="185" mass="20248">MRPLALTACLAACLLLAACAQEPPERRSYRNDAVGLRFHPAKGWTVAETTEDGCTFAVEASNGPDLRFVICLSPPRTDILLTQNAFVSCENVKQYVAESLKGIKPTCMRGGAGDHFGYDTLYARLLRGGDGKVRVQFVNHVFAPVKGRLLQVMAYAVADDDKQAHALFDANRAALFAMMQSVRLR</sequence>
<reference evidence="2 3" key="2">
    <citation type="submission" date="2020-05" db="EMBL/GenBank/DDBJ databases">
        <title>Draft genome sequence of Desulfovibrio sp. strainFSS-1.</title>
        <authorList>
            <person name="Shimoshige H."/>
            <person name="Kobayashi H."/>
            <person name="Maekawa T."/>
        </authorList>
    </citation>
    <scope>NUCLEOTIDE SEQUENCE [LARGE SCALE GENOMIC DNA]</scope>
    <source>
        <strain evidence="2 3">SIID29052-01</strain>
    </source>
</reference>
<name>A0A6V8LJ32_9BACT</name>
<evidence type="ECO:0000313" key="3">
    <source>
        <dbReference type="Proteomes" id="UP000494245"/>
    </source>
</evidence>
<reference evidence="2 3" key="1">
    <citation type="submission" date="2020-04" db="EMBL/GenBank/DDBJ databases">
        <authorList>
            <consortium name="Desulfovibrio sp. FSS-1 genome sequencing consortium"/>
            <person name="Shimoshige H."/>
            <person name="Kobayashi H."/>
            <person name="Maekawa T."/>
        </authorList>
    </citation>
    <scope>NUCLEOTIDE SEQUENCE [LARGE SCALE GENOMIC DNA]</scope>
    <source>
        <strain evidence="2 3">SIID29052-01</strain>
    </source>
</reference>
<dbReference type="EMBL" id="BLTE01000001">
    <property type="protein sequence ID" value="GFK92733.1"/>
    <property type="molecule type" value="Genomic_DNA"/>
</dbReference>
<comment type="caution">
    <text evidence="2">The sequence shown here is derived from an EMBL/GenBank/DDBJ whole genome shotgun (WGS) entry which is preliminary data.</text>
</comment>
<accession>A0A6V8LJ32</accession>
<dbReference type="Proteomes" id="UP000494245">
    <property type="component" value="Unassembled WGS sequence"/>
</dbReference>
<organism evidence="2 3">
    <name type="scientific">Fundidesulfovibrio magnetotacticus</name>
    <dbReference type="NCBI Taxonomy" id="2730080"/>
    <lineage>
        <taxon>Bacteria</taxon>
        <taxon>Pseudomonadati</taxon>
        <taxon>Thermodesulfobacteriota</taxon>
        <taxon>Desulfovibrionia</taxon>
        <taxon>Desulfovibrionales</taxon>
        <taxon>Desulfovibrionaceae</taxon>
        <taxon>Fundidesulfovibrio</taxon>
    </lineage>
</organism>
<dbReference type="RefSeq" id="WP_173081052.1">
    <property type="nucleotide sequence ID" value="NZ_BLTE01000001.1"/>
</dbReference>
<protein>
    <recommendedName>
        <fullName evidence="4">Lipoprotein</fullName>
    </recommendedName>
</protein>
<evidence type="ECO:0000313" key="2">
    <source>
        <dbReference type="EMBL" id="GFK92733.1"/>
    </source>
</evidence>